<keyword evidence="1" id="KW-1133">Transmembrane helix</keyword>
<dbReference type="InterPro" id="IPR012427">
    <property type="entry name" value="DUF1622"/>
</dbReference>
<feature type="transmembrane region" description="Helical" evidence="1">
    <location>
        <begin position="6"/>
        <end position="23"/>
    </location>
</feature>
<name>A0A367RLU3_NOSPU</name>
<accession>A0A367RLU3</accession>
<dbReference type="PANTHER" id="PTHR38468:SF1">
    <property type="entry name" value="SLL0939 PROTEIN"/>
    <property type="match status" value="1"/>
</dbReference>
<evidence type="ECO:0000313" key="2">
    <source>
        <dbReference type="EMBL" id="RCJ36673.1"/>
    </source>
</evidence>
<sequence>MFLKVFLEGIAVLTVAMALILTLRKIFHLWRRDRVVQETIRLELGVVLALALEFLLAADIVGTAISPSWDAVAKLAAITGIRTFLNFFLQREVRELRETAHSLDGKVSKELK</sequence>
<evidence type="ECO:0008006" key="4">
    <source>
        <dbReference type="Google" id="ProtNLM"/>
    </source>
</evidence>
<protein>
    <recommendedName>
        <fullName evidence="4">DUF1622 domain-containing protein</fullName>
    </recommendedName>
</protein>
<dbReference type="Pfam" id="PF07784">
    <property type="entry name" value="DUF1622"/>
    <property type="match status" value="1"/>
</dbReference>
<gene>
    <name evidence="2" type="ORF">A6769_15770</name>
</gene>
<evidence type="ECO:0000313" key="3">
    <source>
        <dbReference type="Proteomes" id="UP000252085"/>
    </source>
</evidence>
<keyword evidence="1" id="KW-0472">Membrane</keyword>
<feature type="transmembrane region" description="Helical" evidence="1">
    <location>
        <begin position="44"/>
        <end position="65"/>
    </location>
</feature>
<dbReference type="PANTHER" id="PTHR38468">
    <property type="entry name" value="SLL0939 PROTEIN"/>
    <property type="match status" value="1"/>
</dbReference>
<proteinExistence type="predicted"/>
<comment type="caution">
    <text evidence="2">The sequence shown here is derived from an EMBL/GenBank/DDBJ whole genome shotgun (WGS) entry which is preliminary data.</text>
</comment>
<organism evidence="2 3">
    <name type="scientific">Nostoc punctiforme NIES-2108</name>
    <dbReference type="NCBI Taxonomy" id="1356359"/>
    <lineage>
        <taxon>Bacteria</taxon>
        <taxon>Bacillati</taxon>
        <taxon>Cyanobacteriota</taxon>
        <taxon>Cyanophyceae</taxon>
        <taxon>Nostocales</taxon>
        <taxon>Nostocaceae</taxon>
        <taxon>Nostoc</taxon>
    </lineage>
</organism>
<dbReference type="EMBL" id="LXQE01000148">
    <property type="protein sequence ID" value="RCJ36673.1"/>
    <property type="molecule type" value="Genomic_DNA"/>
</dbReference>
<dbReference type="AlphaFoldDB" id="A0A367RLU3"/>
<reference evidence="3" key="1">
    <citation type="submission" date="2016-04" db="EMBL/GenBank/DDBJ databases">
        <authorList>
            <person name="Tabuchi Yagui T.R."/>
        </authorList>
    </citation>
    <scope>NUCLEOTIDE SEQUENCE [LARGE SCALE GENOMIC DNA]</scope>
</reference>
<evidence type="ECO:0000256" key="1">
    <source>
        <dbReference type="SAM" id="Phobius"/>
    </source>
</evidence>
<keyword evidence="1" id="KW-0812">Transmembrane</keyword>
<dbReference type="Proteomes" id="UP000252085">
    <property type="component" value="Unassembled WGS sequence"/>
</dbReference>